<gene>
    <name evidence="1" type="ORF">HMPREF9135_1887</name>
</gene>
<evidence type="ECO:0000313" key="1">
    <source>
        <dbReference type="EMBL" id="ERK38696.1"/>
    </source>
</evidence>
<organism evidence="1 2">
    <name type="scientific">Segatella baroniae F0067</name>
    <dbReference type="NCBI Taxonomy" id="1115809"/>
    <lineage>
        <taxon>Bacteria</taxon>
        <taxon>Pseudomonadati</taxon>
        <taxon>Bacteroidota</taxon>
        <taxon>Bacteroidia</taxon>
        <taxon>Bacteroidales</taxon>
        <taxon>Prevotellaceae</taxon>
        <taxon>Segatella</taxon>
    </lineage>
</organism>
<protein>
    <submittedName>
        <fullName evidence="1">Uncharacterized protein</fullName>
    </submittedName>
</protein>
<name>U2P3D4_9BACT</name>
<keyword evidence="2" id="KW-1185">Reference proteome</keyword>
<accession>U2P3D4</accession>
<evidence type="ECO:0000313" key="2">
    <source>
        <dbReference type="Proteomes" id="UP000016648"/>
    </source>
</evidence>
<dbReference type="EMBL" id="AWEY01000035">
    <property type="protein sequence ID" value="ERK38696.1"/>
    <property type="molecule type" value="Genomic_DNA"/>
</dbReference>
<dbReference type="Proteomes" id="UP000016648">
    <property type="component" value="Unassembled WGS sequence"/>
</dbReference>
<proteinExistence type="predicted"/>
<reference evidence="1 2" key="1">
    <citation type="submission" date="2013-08" db="EMBL/GenBank/DDBJ databases">
        <authorList>
            <person name="Durkin A.S."/>
            <person name="Haft D.R."/>
            <person name="McCorrison J."/>
            <person name="Torralba M."/>
            <person name="Gillis M."/>
            <person name="Haft D.H."/>
            <person name="Methe B."/>
            <person name="Sutton G."/>
            <person name="Nelson K.E."/>
        </authorList>
    </citation>
    <scope>NUCLEOTIDE SEQUENCE [LARGE SCALE GENOMIC DNA]</scope>
    <source>
        <strain evidence="1 2">F0067</strain>
    </source>
</reference>
<sequence length="55" mass="6460">MYIYLSISVSGFDLTFRPLAVIHRLLFCKSIAGREHGKHRNAPYWRKTFHDPPKS</sequence>
<dbReference type="PATRIC" id="fig|1115809.3.peg.2068"/>
<dbReference type="AlphaFoldDB" id="U2P3D4"/>
<comment type="caution">
    <text evidence="1">The sequence shown here is derived from an EMBL/GenBank/DDBJ whole genome shotgun (WGS) entry which is preliminary data.</text>
</comment>